<dbReference type="PANTHER" id="PTHR30485">
    <property type="entry name" value="NI/FE-HYDROGENASE 1 B-TYPE CYTOCHROME SUBUNIT"/>
    <property type="match status" value="1"/>
</dbReference>
<keyword evidence="3 6" id="KW-0812">Transmembrane</keyword>
<evidence type="ECO:0000256" key="3">
    <source>
        <dbReference type="ARBA" id="ARBA00022692"/>
    </source>
</evidence>
<dbReference type="RefSeq" id="WP_249470248.1">
    <property type="nucleotide sequence ID" value="NZ_JAMBEP010000001.1"/>
</dbReference>
<dbReference type="InterPro" id="IPR016174">
    <property type="entry name" value="Di-haem_cyt_TM"/>
</dbReference>
<keyword evidence="4 6" id="KW-1133">Transmembrane helix</keyword>
<feature type="transmembrane region" description="Helical" evidence="6">
    <location>
        <begin position="195"/>
        <end position="215"/>
    </location>
</feature>
<feature type="transmembrane region" description="Helical" evidence="6">
    <location>
        <begin position="129"/>
        <end position="150"/>
    </location>
</feature>
<evidence type="ECO:0000256" key="5">
    <source>
        <dbReference type="ARBA" id="ARBA00023136"/>
    </source>
</evidence>
<name>A0ABT0MG46_9GAMM</name>
<dbReference type="EMBL" id="JAMBEP010000001">
    <property type="protein sequence ID" value="MCL1633295.1"/>
    <property type="molecule type" value="Genomic_DNA"/>
</dbReference>
<feature type="domain" description="Cytochrome b561 bacterial/Ni-hydrogenase" evidence="7">
    <location>
        <begin position="20"/>
        <end position="273"/>
    </location>
</feature>
<dbReference type="InterPro" id="IPR051542">
    <property type="entry name" value="Hydrogenase_cytochrome"/>
</dbReference>
<organism evidence="8 9">
    <name type="scientific">Luteimonas galliterrae</name>
    <dbReference type="NCBI Taxonomy" id="2940486"/>
    <lineage>
        <taxon>Bacteria</taxon>
        <taxon>Pseudomonadati</taxon>
        <taxon>Pseudomonadota</taxon>
        <taxon>Gammaproteobacteria</taxon>
        <taxon>Lysobacterales</taxon>
        <taxon>Lysobacteraceae</taxon>
        <taxon>Luteimonas</taxon>
    </lineage>
</organism>
<proteinExistence type="predicted"/>
<evidence type="ECO:0000313" key="9">
    <source>
        <dbReference type="Proteomes" id="UP001431217"/>
    </source>
</evidence>
<gene>
    <name evidence="8" type="ORF">M2650_01360</name>
</gene>
<feature type="transmembrane region" description="Helical" evidence="6">
    <location>
        <begin position="27"/>
        <end position="47"/>
    </location>
</feature>
<evidence type="ECO:0000256" key="6">
    <source>
        <dbReference type="SAM" id="Phobius"/>
    </source>
</evidence>
<comment type="caution">
    <text evidence="8">The sequence shown here is derived from an EMBL/GenBank/DDBJ whole genome shotgun (WGS) entry which is preliminary data.</text>
</comment>
<comment type="subcellular location">
    <subcellularLocation>
        <location evidence="1">Cell membrane</location>
        <topology evidence="1">Multi-pass membrane protein</topology>
    </subcellularLocation>
</comment>
<evidence type="ECO:0000313" key="8">
    <source>
        <dbReference type="EMBL" id="MCL1633295.1"/>
    </source>
</evidence>
<feature type="transmembrane region" description="Helical" evidence="6">
    <location>
        <begin position="235"/>
        <end position="261"/>
    </location>
</feature>
<dbReference type="Gene3D" id="1.20.950.20">
    <property type="entry name" value="Transmembrane di-heme cytochromes, Chain C"/>
    <property type="match status" value="1"/>
</dbReference>
<keyword evidence="5 6" id="KW-0472">Membrane</keyword>
<reference evidence="8 9" key="1">
    <citation type="submission" date="2022-05" db="EMBL/GenBank/DDBJ databases">
        <title>Luteimonas sp. SX5, whole genome shotgun sequencing project.</title>
        <authorList>
            <person name="Zhao G."/>
            <person name="Shen L."/>
        </authorList>
    </citation>
    <scope>NUCLEOTIDE SEQUENCE [LARGE SCALE GENOMIC DNA]</scope>
    <source>
        <strain evidence="8 9">SX5</strain>
    </source>
</reference>
<evidence type="ECO:0000256" key="4">
    <source>
        <dbReference type="ARBA" id="ARBA00022989"/>
    </source>
</evidence>
<sequence>MSSEPMPQSSAAGAWRTILRHRWPLRWMHWINLFCMLALVGSGLQIFNAHPALYWGEDSHFATPLFATQAMQRGGSGELYGVTRIGAVRIETTGVLGVSENQQGKLSAKGFPDWSTIPGSRNLALGRRWHFFFAWLWAINGACYLAWSLASRHLSRDLAMRRRDWREIPRSIADHLRFRHPAGDEAARYNPLQKLAYLGVVFVLAPVAILTGLSMSPQMDTLLGGLVDLIGGRQAARTIHFVAMSLFVLFALVHVLMVFYAGPINEMRSMITGRFRVRYPAPSETKENGHE</sequence>
<evidence type="ECO:0000256" key="1">
    <source>
        <dbReference type="ARBA" id="ARBA00004651"/>
    </source>
</evidence>
<evidence type="ECO:0000256" key="2">
    <source>
        <dbReference type="ARBA" id="ARBA00022475"/>
    </source>
</evidence>
<dbReference type="Proteomes" id="UP001431217">
    <property type="component" value="Unassembled WGS sequence"/>
</dbReference>
<keyword evidence="9" id="KW-1185">Reference proteome</keyword>
<dbReference type="SUPFAM" id="SSF81342">
    <property type="entry name" value="Transmembrane di-heme cytochromes"/>
    <property type="match status" value="1"/>
</dbReference>
<protein>
    <submittedName>
        <fullName evidence="8">Cytochrome b/b6 domain-containing protein</fullName>
    </submittedName>
</protein>
<dbReference type="PANTHER" id="PTHR30485:SF1">
    <property type="entry name" value="CYTOCHROME YDHU-RELATED"/>
    <property type="match status" value="1"/>
</dbReference>
<evidence type="ECO:0000259" key="7">
    <source>
        <dbReference type="Pfam" id="PF01292"/>
    </source>
</evidence>
<keyword evidence="2" id="KW-1003">Cell membrane</keyword>
<dbReference type="InterPro" id="IPR011577">
    <property type="entry name" value="Cyt_b561_bac/Ni-Hgenase"/>
</dbReference>
<dbReference type="Pfam" id="PF01292">
    <property type="entry name" value="Ni_hydr_CYTB"/>
    <property type="match status" value="1"/>
</dbReference>
<accession>A0ABT0MG46</accession>